<proteinExistence type="inferred from homology"/>
<dbReference type="InterPro" id="IPR013154">
    <property type="entry name" value="ADH-like_N"/>
</dbReference>
<dbReference type="PROSITE" id="PS00059">
    <property type="entry name" value="ADH_ZINC"/>
    <property type="match status" value="1"/>
</dbReference>
<dbReference type="CDD" id="cd08258">
    <property type="entry name" value="Zn_ADH4"/>
    <property type="match status" value="1"/>
</dbReference>
<dbReference type="GO" id="GO:0008270">
    <property type="term" value="F:zinc ion binding"/>
    <property type="evidence" value="ECO:0007669"/>
    <property type="project" value="InterPro"/>
</dbReference>
<dbReference type="InterPro" id="IPR002328">
    <property type="entry name" value="ADH_Zn_CS"/>
</dbReference>
<protein>
    <submittedName>
        <fullName evidence="6">Chlorophyll synthesis pathway protein BchC</fullName>
    </submittedName>
</protein>
<dbReference type="InterPro" id="IPR036291">
    <property type="entry name" value="NAD(P)-bd_dom_sf"/>
</dbReference>
<sequence>MKALVKTEPGYNKMALLEIETPCPKDNEVLIKVAYTGICGTDIHGFKGEYDRLKTPLVLGHEFSGVVEAMGEKVTSVSIGDQVTSETTFDTCGECEYCQNKEYNLCLNRKGLGSQVNGSFAEYVLTREESIHILDEKISLLAAAITEPIACGVHASMEKVQVQKNDVAVIVGPGPIGLCLSQVLKSAEVKVIVVGITQDAERLKTANELGADRVIDSLTEDAAAIIEEFTHGKGADYCFECSGAAPAIKGIFDYLKQKGTLVQMGVFAKNLNELDMNSIVQREINVIGSRSQKPSTWHLTLDLMKQEKINAERLITKIYPLEQWAEAIEQVMAGNEIKVVLQPNKG</sequence>
<feature type="domain" description="Enoyl reductase (ER)" evidence="5">
    <location>
        <begin position="10"/>
        <end position="341"/>
    </location>
</feature>
<accession>R2XGF6</accession>
<keyword evidence="3" id="KW-0560">Oxidoreductase</keyword>
<dbReference type="Gene3D" id="3.40.50.720">
    <property type="entry name" value="NAD(P)-binding Rossmann-like Domain"/>
    <property type="match status" value="1"/>
</dbReference>
<reference evidence="7 9" key="2">
    <citation type="submission" date="2013-03" db="EMBL/GenBank/DDBJ databases">
        <title>The Genome Sequence of Enterococcus gilvus ATCC BAA-350 (PacBio/Illumina hybrid assembly).</title>
        <authorList>
            <consortium name="The Broad Institute Genomics Platform"/>
            <consortium name="The Broad Institute Genome Sequencing Center for Infectious Disease"/>
            <person name="Earl A."/>
            <person name="Russ C."/>
            <person name="Gilmore M."/>
            <person name="Surin D."/>
            <person name="Walker B."/>
            <person name="Young S."/>
            <person name="Zeng Q."/>
            <person name="Gargeya S."/>
            <person name="Fitzgerald M."/>
            <person name="Haas B."/>
            <person name="Abouelleil A."/>
            <person name="Allen A.W."/>
            <person name="Alvarado L."/>
            <person name="Arachchi H.M."/>
            <person name="Berlin A.M."/>
            <person name="Chapman S.B."/>
            <person name="Gainer-Dewar J."/>
            <person name="Goldberg J."/>
            <person name="Griggs A."/>
            <person name="Gujja S."/>
            <person name="Hansen M."/>
            <person name="Howarth C."/>
            <person name="Imamovic A."/>
            <person name="Ireland A."/>
            <person name="Larimer J."/>
            <person name="McCowan C."/>
            <person name="Murphy C."/>
            <person name="Pearson M."/>
            <person name="Poon T.W."/>
            <person name="Priest M."/>
            <person name="Roberts A."/>
            <person name="Saif S."/>
            <person name="Shea T."/>
            <person name="Sisk P."/>
            <person name="Sykes S."/>
            <person name="Wortman J."/>
            <person name="Nusbaum C."/>
            <person name="Birren B."/>
        </authorList>
    </citation>
    <scope>NUCLEOTIDE SEQUENCE [LARGE SCALE GENOMIC DNA]</scope>
    <source>
        <strain evidence="7 9">ATCC BAA-350</strain>
    </source>
</reference>
<dbReference type="Proteomes" id="UP000014160">
    <property type="component" value="Unassembled WGS sequence"/>
</dbReference>
<dbReference type="Gene3D" id="3.90.180.10">
    <property type="entry name" value="Medium-chain alcohol dehydrogenases, catalytic domain"/>
    <property type="match status" value="1"/>
</dbReference>
<dbReference type="HOGENOM" id="CLU_026673_11_0_9"/>
<dbReference type="GO" id="GO:0016491">
    <property type="term" value="F:oxidoreductase activity"/>
    <property type="evidence" value="ECO:0007669"/>
    <property type="project" value="UniProtKB-KW"/>
</dbReference>
<dbReference type="PANTHER" id="PTHR43401:SF2">
    <property type="entry name" value="L-THREONINE 3-DEHYDROGENASE"/>
    <property type="match status" value="1"/>
</dbReference>
<reference evidence="6 8" key="1">
    <citation type="submission" date="2013-02" db="EMBL/GenBank/DDBJ databases">
        <title>The Genome Sequence of Enterococcus gilvus ATCC BAA-350.</title>
        <authorList>
            <consortium name="The Broad Institute Genome Sequencing Platform"/>
            <consortium name="The Broad Institute Genome Sequencing Center for Infectious Disease"/>
            <person name="Earl A.M."/>
            <person name="Gilmore M.S."/>
            <person name="Lebreton F."/>
            <person name="Walker B."/>
            <person name="Young S.K."/>
            <person name="Zeng Q."/>
            <person name="Gargeya S."/>
            <person name="Fitzgerald M."/>
            <person name="Haas B."/>
            <person name="Abouelleil A."/>
            <person name="Alvarado L."/>
            <person name="Arachchi H.M."/>
            <person name="Berlin A.M."/>
            <person name="Chapman S.B."/>
            <person name="Dewar J."/>
            <person name="Goldberg J."/>
            <person name="Griggs A."/>
            <person name="Gujja S."/>
            <person name="Hansen M."/>
            <person name="Howarth C."/>
            <person name="Imamovic A."/>
            <person name="Larimer J."/>
            <person name="McCowan C."/>
            <person name="Murphy C."/>
            <person name="Neiman D."/>
            <person name="Pearson M."/>
            <person name="Priest M."/>
            <person name="Roberts A."/>
            <person name="Saif S."/>
            <person name="Shea T."/>
            <person name="Sisk P."/>
            <person name="Sykes S."/>
            <person name="Wortman J."/>
            <person name="Nusbaum C."/>
            <person name="Birren B."/>
        </authorList>
    </citation>
    <scope>NUCLEOTIDE SEQUENCE [LARGE SCALE GENOMIC DNA]</scope>
    <source>
        <strain evidence="6 8">ATCC BAA-350</strain>
    </source>
</reference>
<dbReference type="Proteomes" id="UP000013750">
    <property type="component" value="Unassembled WGS sequence"/>
</dbReference>
<evidence type="ECO:0000313" key="6">
    <source>
        <dbReference type="EMBL" id="EOI53698.1"/>
    </source>
</evidence>
<keyword evidence="1 4" id="KW-0479">Metal-binding</keyword>
<keyword evidence="2 4" id="KW-0862">Zinc</keyword>
<dbReference type="eggNOG" id="COG1063">
    <property type="taxonomic scope" value="Bacteria"/>
</dbReference>
<dbReference type="SUPFAM" id="SSF51735">
    <property type="entry name" value="NAD(P)-binding Rossmann-fold domains"/>
    <property type="match status" value="1"/>
</dbReference>
<name>R2XGF6_9ENTE</name>
<evidence type="ECO:0000256" key="2">
    <source>
        <dbReference type="ARBA" id="ARBA00022833"/>
    </source>
</evidence>
<dbReference type="RefSeq" id="WP_010781990.1">
    <property type="nucleotide sequence ID" value="NZ_ASWH01000001.1"/>
</dbReference>
<dbReference type="SUPFAM" id="SSF50129">
    <property type="entry name" value="GroES-like"/>
    <property type="match status" value="1"/>
</dbReference>
<dbReference type="AlphaFoldDB" id="R2XGF6"/>
<dbReference type="PATRIC" id="fig|1158614.3.peg.3636"/>
<dbReference type="EMBL" id="AJDQ01000012">
    <property type="protein sequence ID" value="EOI53698.1"/>
    <property type="molecule type" value="Genomic_DNA"/>
</dbReference>
<dbReference type="OrthoDB" id="9806940at2"/>
<comment type="similarity">
    <text evidence="4">Belongs to the zinc-containing alcohol dehydrogenase family.</text>
</comment>
<dbReference type="InterPro" id="IPR013149">
    <property type="entry name" value="ADH-like_C"/>
</dbReference>
<keyword evidence="9" id="KW-1185">Reference proteome</keyword>
<dbReference type="InterPro" id="IPR011032">
    <property type="entry name" value="GroES-like_sf"/>
</dbReference>
<evidence type="ECO:0000313" key="7">
    <source>
        <dbReference type="EMBL" id="EOW81027.1"/>
    </source>
</evidence>
<dbReference type="PANTHER" id="PTHR43401">
    <property type="entry name" value="L-THREONINE 3-DEHYDROGENASE"/>
    <property type="match status" value="1"/>
</dbReference>
<dbReference type="InterPro" id="IPR050129">
    <property type="entry name" value="Zn_alcohol_dh"/>
</dbReference>
<evidence type="ECO:0000259" key="5">
    <source>
        <dbReference type="SMART" id="SM00829"/>
    </source>
</evidence>
<evidence type="ECO:0000313" key="8">
    <source>
        <dbReference type="Proteomes" id="UP000013750"/>
    </source>
</evidence>
<dbReference type="EMBL" id="ASWH01000001">
    <property type="protein sequence ID" value="EOW81027.1"/>
    <property type="molecule type" value="Genomic_DNA"/>
</dbReference>
<dbReference type="InterPro" id="IPR020843">
    <property type="entry name" value="ER"/>
</dbReference>
<comment type="cofactor">
    <cofactor evidence="4">
        <name>Zn(2+)</name>
        <dbReference type="ChEBI" id="CHEBI:29105"/>
    </cofactor>
</comment>
<evidence type="ECO:0000256" key="1">
    <source>
        <dbReference type="ARBA" id="ARBA00022723"/>
    </source>
</evidence>
<evidence type="ECO:0000256" key="3">
    <source>
        <dbReference type="ARBA" id="ARBA00023002"/>
    </source>
</evidence>
<dbReference type="SMART" id="SM00829">
    <property type="entry name" value="PKS_ER"/>
    <property type="match status" value="1"/>
</dbReference>
<evidence type="ECO:0000313" key="9">
    <source>
        <dbReference type="Proteomes" id="UP000014160"/>
    </source>
</evidence>
<organism evidence="6 8">
    <name type="scientific">Enterococcus gilvus ATCC BAA-350</name>
    <dbReference type="NCBI Taxonomy" id="1158614"/>
    <lineage>
        <taxon>Bacteria</taxon>
        <taxon>Bacillati</taxon>
        <taxon>Bacillota</taxon>
        <taxon>Bacilli</taxon>
        <taxon>Lactobacillales</taxon>
        <taxon>Enterococcaceae</taxon>
        <taxon>Enterococcus</taxon>
    </lineage>
</organism>
<gene>
    <name evidence="7" type="ORF">I592_00312</name>
    <name evidence="6" type="ORF">UKC_03650</name>
</gene>
<dbReference type="Pfam" id="PF00107">
    <property type="entry name" value="ADH_zinc_N"/>
    <property type="match status" value="1"/>
</dbReference>
<evidence type="ECO:0000256" key="4">
    <source>
        <dbReference type="RuleBase" id="RU361277"/>
    </source>
</evidence>
<dbReference type="Pfam" id="PF08240">
    <property type="entry name" value="ADH_N"/>
    <property type="match status" value="1"/>
</dbReference>
<comment type="caution">
    <text evidence="6">The sequence shown here is derived from an EMBL/GenBank/DDBJ whole genome shotgun (WGS) entry which is preliminary data.</text>
</comment>